<accession>A0ABX7XAC5</accession>
<dbReference type="Proteomes" id="UP000672011">
    <property type="component" value="Chromosome"/>
</dbReference>
<reference evidence="2 3" key="1">
    <citation type="journal article" date="2021" name="Int. J. Syst. Evol. Microbiol.">
        <title>Faecalibacter bovis sp. nov., isolated from cow faeces.</title>
        <authorList>
            <person name="Li F."/>
            <person name="Zhao W."/>
            <person name="Hong Q."/>
            <person name="Shao Q."/>
            <person name="Song J."/>
            <person name="Yang S."/>
        </authorList>
    </citation>
    <scope>NUCLEOTIDE SEQUENCE [LARGE SCALE GENOMIC DNA]</scope>
    <source>
        <strain evidence="2 3">ZY171143</strain>
    </source>
</reference>
<gene>
    <name evidence="2" type="ORF">J9309_08545</name>
</gene>
<evidence type="ECO:0000313" key="3">
    <source>
        <dbReference type="Proteomes" id="UP000672011"/>
    </source>
</evidence>
<organism evidence="2 3">
    <name type="scientific">Faecalibacter bovis</name>
    <dbReference type="NCBI Taxonomy" id="2898187"/>
    <lineage>
        <taxon>Bacteria</taxon>
        <taxon>Pseudomonadati</taxon>
        <taxon>Bacteroidota</taxon>
        <taxon>Flavobacteriia</taxon>
        <taxon>Flavobacteriales</taxon>
        <taxon>Weeksellaceae</taxon>
        <taxon>Faecalibacter</taxon>
    </lineage>
</organism>
<reference evidence="3" key="2">
    <citation type="submission" date="2021-04" db="EMBL/GenBank/DDBJ databases">
        <title>Taxonomy of Flavobacteriaceae bacterium ZY171143.</title>
        <authorList>
            <person name="Li F."/>
        </authorList>
    </citation>
    <scope>NUCLEOTIDE SEQUENCE [LARGE SCALE GENOMIC DNA]</scope>
    <source>
        <strain evidence="3">ZY171143</strain>
    </source>
</reference>
<keyword evidence="1" id="KW-0472">Membrane</keyword>
<evidence type="ECO:0000313" key="2">
    <source>
        <dbReference type="EMBL" id="QTV04845.1"/>
    </source>
</evidence>
<keyword evidence="3" id="KW-1185">Reference proteome</keyword>
<feature type="transmembrane region" description="Helical" evidence="1">
    <location>
        <begin position="42"/>
        <end position="75"/>
    </location>
</feature>
<proteinExistence type="predicted"/>
<sequence>MADLLFILSVLLFYSCFGINMLKGNQEFYISKPNEISNIYPWFVGMILPVFPFSYLFDIHWLAILVLNIPILLFIGPFVTKRYIHLFASGKGLDKDIKTSLIFGIAIFIIALLINKT</sequence>
<evidence type="ECO:0008006" key="4">
    <source>
        <dbReference type="Google" id="ProtNLM"/>
    </source>
</evidence>
<dbReference type="RefSeq" id="WP_230475466.1">
    <property type="nucleotide sequence ID" value="NZ_CP072842.1"/>
</dbReference>
<keyword evidence="1" id="KW-0812">Transmembrane</keyword>
<dbReference type="EMBL" id="CP072842">
    <property type="protein sequence ID" value="QTV04845.1"/>
    <property type="molecule type" value="Genomic_DNA"/>
</dbReference>
<protein>
    <recommendedName>
        <fullName evidence="4">DUF3784 domain-containing protein</fullName>
    </recommendedName>
</protein>
<name>A0ABX7XAC5_9FLAO</name>
<evidence type="ECO:0000256" key="1">
    <source>
        <dbReference type="SAM" id="Phobius"/>
    </source>
</evidence>
<feature type="transmembrane region" description="Helical" evidence="1">
    <location>
        <begin position="96"/>
        <end position="114"/>
    </location>
</feature>
<keyword evidence="1" id="KW-1133">Transmembrane helix</keyword>